<dbReference type="Gene3D" id="3.40.50.80">
    <property type="entry name" value="Nucleotide-binding domain of ferredoxin-NADP reductase (FNR) module"/>
    <property type="match status" value="1"/>
</dbReference>
<dbReference type="SUPFAM" id="SSF63380">
    <property type="entry name" value="Riboflavin synthase domain-like"/>
    <property type="match status" value="1"/>
</dbReference>
<dbReference type="InterPro" id="IPR011992">
    <property type="entry name" value="EF-hand-dom_pair"/>
</dbReference>
<proteinExistence type="predicted"/>
<evidence type="ECO:0000256" key="3">
    <source>
        <dbReference type="ARBA" id="ARBA00022692"/>
    </source>
</evidence>
<evidence type="ECO:0000256" key="7">
    <source>
        <dbReference type="ARBA" id="ARBA00022989"/>
    </source>
</evidence>
<keyword evidence="9 11" id="KW-0472">Membrane</keyword>
<keyword evidence="14" id="KW-1185">Reference proteome</keyword>
<dbReference type="InterPro" id="IPR050369">
    <property type="entry name" value="RBOH/FRE"/>
</dbReference>
<dbReference type="InterPro" id="IPR017938">
    <property type="entry name" value="Riboflavin_synthase-like_b-brl"/>
</dbReference>
<dbReference type="PANTHER" id="PTHR11972">
    <property type="entry name" value="NADPH OXIDASE"/>
    <property type="match status" value="1"/>
</dbReference>
<evidence type="ECO:0000256" key="9">
    <source>
        <dbReference type="ARBA" id="ARBA00023136"/>
    </source>
</evidence>
<accession>A0A7I8JW06</accession>
<keyword evidence="5" id="KW-0274">FAD</keyword>
<feature type="compositionally biased region" description="Gly residues" evidence="10">
    <location>
        <begin position="1"/>
        <end position="14"/>
    </location>
</feature>
<dbReference type="Gene3D" id="1.10.238.10">
    <property type="entry name" value="EF-hand"/>
    <property type="match status" value="1"/>
</dbReference>
<dbReference type="Pfam" id="PF08414">
    <property type="entry name" value="NADPH_Ox"/>
    <property type="match status" value="1"/>
</dbReference>
<evidence type="ECO:0000256" key="6">
    <source>
        <dbReference type="ARBA" id="ARBA00022857"/>
    </source>
</evidence>
<evidence type="ECO:0000256" key="5">
    <source>
        <dbReference type="ARBA" id="ARBA00022827"/>
    </source>
</evidence>
<dbReference type="GO" id="GO:0016174">
    <property type="term" value="F:NAD(P)H oxidase H2O2-forming activity"/>
    <property type="evidence" value="ECO:0007669"/>
    <property type="project" value="TreeGrafter"/>
</dbReference>
<dbReference type="Pfam" id="PF08022">
    <property type="entry name" value="FAD_binding_8"/>
    <property type="match status" value="1"/>
</dbReference>
<dbReference type="SUPFAM" id="SSF47473">
    <property type="entry name" value="EF-hand"/>
    <property type="match status" value="1"/>
</dbReference>
<dbReference type="InterPro" id="IPR017927">
    <property type="entry name" value="FAD-bd_FR_type"/>
</dbReference>
<dbReference type="InterPro" id="IPR013130">
    <property type="entry name" value="Fe3_Rdtase_TM_dom"/>
</dbReference>
<dbReference type="GO" id="GO:0042742">
    <property type="term" value="P:defense response to bacterium"/>
    <property type="evidence" value="ECO:0007669"/>
    <property type="project" value="UniProtKB-ARBA"/>
</dbReference>
<dbReference type="EMBL" id="LR746264">
    <property type="protein sequence ID" value="CAA7387783.1"/>
    <property type="molecule type" value="Genomic_DNA"/>
</dbReference>
<evidence type="ECO:0000256" key="4">
    <source>
        <dbReference type="ARBA" id="ARBA00022723"/>
    </source>
</evidence>
<feature type="compositionally biased region" description="Low complexity" evidence="10">
    <location>
        <begin position="15"/>
        <end position="32"/>
    </location>
</feature>
<dbReference type="InterPro" id="IPR013623">
    <property type="entry name" value="NADPH_Ox"/>
</dbReference>
<dbReference type="GO" id="GO:0009653">
    <property type="term" value="P:anatomical structure morphogenesis"/>
    <property type="evidence" value="ECO:0007669"/>
    <property type="project" value="UniProtKB-ARBA"/>
</dbReference>
<feature type="region of interest" description="Disordered" evidence="10">
    <location>
        <begin position="277"/>
        <end position="297"/>
    </location>
</feature>
<dbReference type="SFLD" id="SFLDG01169">
    <property type="entry name" value="NADPH_oxidase_subgroup_(NOX)"/>
    <property type="match status" value="1"/>
</dbReference>
<gene>
    <name evidence="13" type="ORF">SI8410_01000145</name>
</gene>
<dbReference type="InterPro" id="IPR039261">
    <property type="entry name" value="FNR_nucleotide-bd"/>
</dbReference>
<dbReference type="Pfam" id="PF08030">
    <property type="entry name" value="NAD_binding_6"/>
    <property type="match status" value="1"/>
</dbReference>
<dbReference type="OrthoDB" id="167398at2759"/>
<feature type="domain" description="FAD-binding FR-type" evidence="12">
    <location>
        <begin position="550"/>
        <end position="651"/>
    </location>
</feature>
<evidence type="ECO:0000256" key="10">
    <source>
        <dbReference type="SAM" id="MobiDB-lite"/>
    </source>
</evidence>
<feature type="transmembrane region" description="Helical" evidence="11">
    <location>
        <begin position="496"/>
        <end position="516"/>
    </location>
</feature>
<reference evidence="13" key="1">
    <citation type="submission" date="2020-02" db="EMBL/GenBank/DDBJ databases">
        <authorList>
            <person name="Scholz U."/>
            <person name="Mascher M."/>
            <person name="Fiebig A."/>
        </authorList>
    </citation>
    <scope>NUCLEOTIDE SEQUENCE</scope>
</reference>
<dbReference type="FunFam" id="2.40.30.10:FF:000059">
    <property type="entry name" value="dual oxidase isoform X1"/>
    <property type="match status" value="1"/>
</dbReference>
<organism evidence="13 14">
    <name type="scientific">Spirodela intermedia</name>
    <name type="common">Intermediate duckweed</name>
    <dbReference type="NCBI Taxonomy" id="51605"/>
    <lineage>
        <taxon>Eukaryota</taxon>
        <taxon>Viridiplantae</taxon>
        <taxon>Streptophyta</taxon>
        <taxon>Embryophyta</taxon>
        <taxon>Tracheophyta</taxon>
        <taxon>Spermatophyta</taxon>
        <taxon>Magnoliopsida</taxon>
        <taxon>Liliopsida</taxon>
        <taxon>Araceae</taxon>
        <taxon>Lemnoideae</taxon>
        <taxon>Spirodela</taxon>
    </lineage>
</organism>
<evidence type="ECO:0000313" key="14">
    <source>
        <dbReference type="Proteomes" id="UP000663760"/>
    </source>
</evidence>
<protein>
    <recommendedName>
        <fullName evidence="12">FAD-binding FR-type domain-containing protein</fullName>
    </recommendedName>
</protein>
<name>A0A7I8JW06_SPIIN</name>
<keyword evidence="4" id="KW-0479">Metal-binding</keyword>
<dbReference type="PANTHER" id="PTHR11972:SF127">
    <property type="entry name" value="RESPIRATORY BURST OXIDASE HOMOLOG PROTEIN A-LIKE"/>
    <property type="match status" value="1"/>
</dbReference>
<feature type="compositionally biased region" description="Basic and acidic residues" evidence="10">
    <location>
        <begin position="277"/>
        <end position="289"/>
    </location>
</feature>
<dbReference type="Proteomes" id="UP000663760">
    <property type="component" value="Chromosome 1"/>
</dbReference>
<feature type="region of interest" description="Disordered" evidence="10">
    <location>
        <begin position="1"/>
        <end position="81"/>
    </location>
</feature>
<sequence>METTGGGGGGGGGSSCSFSSSSSSGSTSSPGTRMAEGPDGDTPVVEVYFHSQDSSRSSGSSFSFESTAGSSGHELPVTMKFPQHSSDNINLHCSSSSASSSCSSSSSSGNHRGCIPALRGVATNRSDRVVEELMEYVDRRQVEWREVEGKFDQLAVPVLGRLPAVKSSDFVLCIGMEETPEFASELLRALRGRKNDCQWITKPELLEYWRRINDTRLSSRVQIFLDMCRNVDGEITEKEMKQVIRLSAAANHLSMSQQEVGEYTRLIMEAILGRDLSSHKDEETPRKSEDEEQRFRRRAPPSAAEVLVRANWRQAWVVSLWLIACAALFTWKFEQYRRRRAFEVMGYCLSAAKGAAETLKLNMALVLLPICRNTVTWLRRQRLLSSLVPFNDAINFHKLVAGGIVVGVILHGGTHLACDFPRIAGADQTLFRQTIAANFRHRQPTYLEILATTEVASGIAMVVLMAAAFALATRLPRRDPASLPRLLRRIAGFNTFWYSHHIFVVVYVLLIIHSMFLFLTKDVTEKTTWMYIAVPVLLYIGERAIRTFRSQVYDMNIIKATTYAGKVLSLRFQKPAGFRFRSGMYIYMQCPSISAFEWHPFSLTSAPDEEHLSVHIRTLGDWSCQIYSLFREGGGFPKVRIDGPYGAASQDHAKYDVIVLIGLGIGATPFVSVLKDIAYFYWVTRDQSSFDWFRDVMKEVSAANQKQAVVEMHNYLTSIYKDGDARSTVIGAAQALYYARSGLDIVSRTPVRTYFARPNWARVFYGLTARHQGETIGVFYCGPPALAGHLRRLCHRMTTKSLTRFVFHKENY</sequence>
<dbReference type="GO" id="GO:0004601">
    <property type="term" value="F:peroxidase activity"/>
    <property type="evidence" value="ECO:0007669"/>
    <property type="project" value="InterPro"/>
</dbReference>
<dbReference type="AlphaFoldDB" id="A0A7I8JW06"/>
<dbReference type="Gene3D" id="2.40.30.10">
    <property type="entry name" value="Translation factors"/>
    <property type="match status" value="1"/>
</dbReference>
<evidence type="ECO:0000313" key="13">
    <source>
        <dbReference type="EMBL" id="CAA7387783.1"/>
    </source>
</evidence>
<dbReference type="GO" id="GO:0016175">
    <property type="term" value="F:superoxide-generating NAD(P)H oxidase activity"/>
    <property type="evidence" value="ECO:0007669"/>
    <property type="project" value="UniProtKB-ARBA"/>
</dbReference>
<dbReference type="GO" id="GO:0046872">
    <property type="term" value="F:metal ion binding"/>
    <property type="evidence" value="ECO:0007669"/>
    <property type="project" value="UniProtKB-KW"/>
</dbReference>
<keyword evidence="7 11" id="KW-1133">Transmembrane helix</keyword>
<keyword evidence="2" id="KW-0285">Flavoprotein</keyword>
<evidence type="ECO:0000256" key="1">
    <source>
        <dbReference type="ARBA" id="ARBA00004141"/>
    </source>
</evidence>
<dbReference type="InterPro" id="IPR013112">
    <property type="entry name" value="FAD-bd_8"/>
</dbReference>
<feature type="transmembrane region" description="Helical" evidence="11">
    <location>
        <begin position="455"/>
        <end position="475"/>
    </location>
</feature>
<dbReference type="CDD" id="cd06186">
    <property type="entry name" value="NOX_Duox_like_FAD_NADP"/>
    <property type="match status" value="1"/>
</dbReference>
<evidence type="ECO:0000259" key="12">
    <source>
        <dbReference type="PROSITE" id="PS51384"/>
    </source>
</evidence>
<feature type="compositionally biased region" description="Low complexity" evidence="10">
    <location>
        <begin position="49"/>
        <end position="72"/>
    </location>
</feature>
<feature type="transmembrane region" description="Helical" evidence="11">
    <location>
        <begin position="528"/>
        <end position="545"/>
    </location>
</feature>
<dbReference type="SUPFAM" id="SSF52343">
    <property type="entry name" value="Ferredoxin reductase-like, C-terminal NADP-linked domain"/>
    <property type="match status" value="1"/>
</dbReference>
<dbReference type="GO" id="GO:0005886">
    <property type="term" value="C:plasma membrane"/>
    <property type="evidence" value="ECO:0007669"/>
    <property type="project" value="TreeGrafter"/>
</dbReference>
<keyword evidence="8" id="KW-0560">Oxidoreductase</keyword>
<keyword evidence="3 11" id="KW-0812">Transmembrane</keyword>
<evidence type="ECO:0000256" key="8">
    <source>
        <dbReference type="ARBA" id="ARBA00023002"/>
    </source>
</evidence>
<comment type="subcellular location">
    <subcellularLocation>
        <location evidence="1">Membrane</location>
        <topology evidence="1">Multi-pass membrane protein</topology>
    </subcellularLocation>
</comment>
<dbReference type="PROSITE" id="PS51384">
    <property type="entry name" value="FAD_FR"/>
    <property type="match status" value="1"/>
</dbReference>
<dbReference type="InterPro" id="IPR013121">
    <property type="entry name" value="Fe_red_NAD-bd_6"/>
</dbReference>
<evidence type="ECO:0000256" key="2">
    <source>
        <dbReference type="ARBA" id="ARBA00022630"/>
    </source>
</evidence>
<keyword evidence="6" id="KW-0521">NADP</keyword>
<evidence type="ECO:0000256" key="11">
    <source>
        <dbReference type="SAM" id="Phobius"/>
    </source>
</evidence>
<dbReference type="Pfam" id="PF01794">
    <property type="entry name" value="Ferric_reduct"/>
    <property type="match status" value="1"/>
</dbReference>